<protein>
    <submittedName>
        <fullName evidence="2">Uncharacterized protein</fullName>
    </submittedName>
</protein>
<evidence type="ECO:0000313" key="3">
    <source>
        <dbReference type="Proteomes" id="UP000324222"/>
    </source>
</evidence>
<feature type="region of interest" description="Disordered" evidence="1">
    <location>
        <begin position="64"/>
        <end position="85"/>
    </location>
</feature>
<sequence>MFWQGVLVGSVKQYERLSLTSGMSDFHVYKLSWYPNFCVSSRTPYARNTAAAPVMVVELEREKMDSDGDLNAESGGRRWRRRRMR</sequence>
<accession>A0A5B7GYC3</accession>
<gene>
    <name evidence="2" type="ORF">E2C01_059495</name>
</gene>
<dbReference type="EMBL" id="VSRR010023266">
    <property type="protein sequence ID" value="MPC65361.1"/>
    <property type="molecule type" value="Genomic_DNA"/>
</dbReference>
<reference evidence="2 3" key="1">
    <citation type="submission" date="2019-05" db="EMBL/GenBank/DDBJ databases">
        <title>Another draft genome of Portunus trituberculatus and its Hox gene families provides insights of decapod evolution.</title>
        <authorList>
            <person name="Jeong J.-H."/>
            <person name="Song I."/>
            <person name="Kim S."/>
            <person name="Choi T."/>
            <person name="Kim D."/>
            <person name="Ryu S."/>
            <person name="Kim W."/>
        </authorList>
    </citation>
    <scope>NUCLEOTIDE SEQUENCE [LARGE SCALE GENOMIC DNA]</scope>
    <source>
        <tissue evidence="2">Muscle</tissue>
    </source>
</reference>
<evidence type="ECO:0000256" key="1">
    <source>
        <dbReference type="SAM" id="MobiDB-lite"/>
    </source>
</evidence>
<keyword evidence="3" id="KW-1185">Reference proteome</keyword>
<comment type="caution">
    <text evidence="2">The sequence shown here is derived from an EMBL/GenBank/DDBJ whole genome shotgun (WGS) entry which is preliminary data.</text>
</comment>
<dbReference type="Proteomes" id="UP000324222">
    <property type="component" value="Unassembled WGS sequence"/>
</dbReference>
<organism evidence="2 3">
    <name type="scientific">Portunus trituberculatus</name>
    <name type="common">Swimming crab</name>
    <name type="synonym">Neptunus trituberculatus</name>
    <dbReference type="NCBI Taxonomy" id="210409"/>
    <lineage>
        <taxon>Eukaryota</taxon>
        <taxon>Metazoa</taxon>
        <taxon>Ecdysozoa</taxon>
        <taxon>Arthropoda</taxon>
        <taxon>Crustacea</taxon>
        <taxon>Multicrustacea</taxon>
        <taxon>Malacostraca</taxon>
        <taxon>Eumalacostraca</taxon>
        <taxon>Eucarida</taxon>
        <taxon>Decapoda</taxon>
        <taxon>Pleocyemata</taxon>
        <taxon>Brachyura</taxon>
        <taxon>Eubrachyura</taxon>
        <taxon>Portunoidea</taxon>
        <taxon>Portunidae</taxon>
        <taxon>Portuninae</taxon>
        <taxon>Portunus</taxon>
    </lineage>
</organism>
<name>A0A5B7GYC3_PORTR</name>
<evidence type="ECO:0000313" key="2">
    <source>
        <dbReference type="EMBL" id="MPC65361.1"/>
    </source>
</evidence>
<dbReference type="AlphaFoldDB" id="A0A5B7GYC3"/>
<proteinExistence type="predicted"/>